<accession>A0ABD5IQT0</accession>
<sequence>MLDSVQREKQIEQSAVHGIERSYLKAERLYTYIALEGFDFLWSLKEVHEFDYLWDEGYSIEYMADYFNRKPIEVLLLALDRAEKGKIKQRKNSIWGEVKVNGCGNGSSQKHRRGMAYDRRGG</sequence>
<organism evidence="1 2">
    <name type="scientific">Anoxybacteroides rupiense</name>
    <dbReference type="NCBI Taxonomy" id="311460"/>
    <lineage>
        <taxon>Bacteria</taxon>
        <taxon>Bacillati</taxon>
        <taxon>Bacillota</taxon>
        <taxon>Bacilli</taxon>
        <taxon>Bacillales</taxon>
        <taxon>Anoxybacillaceae</taxon>
        <taxon>Anoxybacteroides</taxon>
    </lineage>
</organism>
<name>A0ABD5IQT0_9BACL</name>
<dbReference type="Proteomes" id="UP001339962">
    <property type="component" value="Unassembled WGS sequence"/>
</dbReference>
<comment type="caution">
    <text evidence="1">The sequence shown here is derived from an EMBL/GenBank/DDBJ whole genome shotgun (WGS) entry which is preliminary data.</text>
</comment>
<evidence type="ECO:0000313" key="1">
    <source>
        <dbReference type="EMBL" id="MED5050609.1"/>
    </source>
</evidence>
<evidence type="ECO:0000313" key="2">
    <source>
        <dbReference type="Proteomes" id="UP001339962"/>
    </source>
</evidence>
<dbReference type="RefSeq" id="WP_328216745.1">
    <property type="nucleotide sequence ID" value="NZ_JARTLI010000002.1"/>
</dbReference>
<reference evidence="1 2" key="1">
    <citation type="submission" date="2023-03" db="EMBL/GenBank/DDBJ databases">
        <title>Bacillus Genome Sequencing.</title>
        <authorList>
            <person name="Dunlap C."/>
        </authorList>
    </citation>
    <scope>NUCLEOTIDE SEQUENCE [LARGE SCALE GENOMIC DNA]</scope>
    <source>
        <strain evidence="1 2">NRS-38</strain>
    </source>
</reference>
<protein>
    <submittedName>
        <fullName evidence="1">Uncharacterized protein</fullName>
    </submittedName>
</protein>
<dbReference type="AlphaFoldDB" id="A0ABD5IQT0"/>
<proteinExistence type="predicted"/>
<gene>
    <name evidence="1" type="ORF">P9850_01830</name>
</gene>
<dbReference type="EMBL" id="JARTLI010000002">
    <property type="protein sequence ID" value="MED5050609.1"/>
    <property type="molecule type" value="Genomic_DNA"/>
</dbReference>